<dbReference type="KEGG" id="pmt:PMT_2452"/>
<dbReference type="eggNOG" id="ENOG5030SDK">
    <property type="taxonomic scope" value="Bacteria"/>
</dbReference>
<name>B9ERS0_PROMM</name>
<dbReference type="Proteomes" id="UP000001423">
    <property type="component" value="Chromosome"/>
</dbReference>
<evidence type="ECO:0000313" key="1">
    <source>
        <dbReference type="EMBL" id="CAX31970.1"/>
    </source>
</evidence>
<reference evidence="1 2" key="1">
    <citation type="journal article" date="2003" name="Nature">
        <title>Genome divergence in two Prochlorococcus ecotypes reflects oceanic niche differentiation.</title>
        <authorList>
            <person name="Rocap G."/>
            <person name="Larimer F.W."/>
            <person name="Lamerdin J.E."/>
            <person name="Malfatti S."/>
            <person name="Chain P."/>
            <person name="Ahlgren N.A."/>
            <person name="Arellano A."/>
            <person name="Coleman M."/>
            <person name="Hauser L."/>
            <person name="Hess W.R."/>
            <person name="Johnson Z.I."/>
            <person name="Land M.L."/>
            <person name="Lindell D."/>
            <person name="Post A.F."/>
            <person name="Regala W."/>
            <person name="Shah M."/>
            <person name="Shaw S.L."/>
            <person name="Steglich C."/>
            <person name="Sullivan M.B."/>
            <person name="Ting C.S."/>
            <person name="Tolonen A."/>
            <person name="Webb E.A."/>
            <person name="Zinser E.R."/>
            <person name="Chisholm S.W."/>
        </authorList>
    </citation>
    <scope>NUCLEOTIDE SEQUENCE [LARGE SCALE GENOMIC DNA]</scope>
    <source>
        <strain evidence="2">MIT 9313</strain>
    </source>
</reference>
<gene>
    <name evidence="1" type="ordered locus">PMT_2452</name>
</gene>
<evidence type="ECO:0000313" key="2">
    <source>
        <dbReference type="Proteomes" id="UP000001423"/>
    </source>
</evidence>
<dbReference type="EMBL" id="BX548175">
    <property type="protein sequence ID" value="CAX31970.1"/>
    <property type="molecule type" value="Genomic_DNA"/>
</dbReference>
<protein>
    <submittedName>
        <fullName evidence="1">Uncharacterized protein</fullName>
    </submittedName>
</protein>
<dbReference type="AlphaFoldDB" id="B9ERS0"/>
<sequence>MRQSFAGTTGAVQPLATPRIQSIREKISIQELELRLTRLGLATTTHTPNPS</sequence>
<proteinExistence type="predicted"/>
<dbReference type="HOGENOM" id="CLU_210390_0_0_3"/>
<organism evidence="1 2">
    <name type="scientific">Prochlorococcus marinus (strain MIT 9313)</name>
    <dbReference type="NCBI Taxonomy" id="74547"/>
    <lineage>
        <taxon>Bacteria</taxon>
        <taxon>Bacillati</taxon>
        <taxon>Cyanobacteriota</taxon>
        <taxon>Cyanophyceae</taxon>
        <taxon>Synechococcales</taxon>
        <taxon>Prochlorococcaceae</taxon>
        <taxon>Prochlorococcus</taxon>
    </lineage>
</organism>
<dbReference type="RefSeq" id="WP_155724952.1">
    <property type="nucleotide sequence ID" value="NC_005071.1"/>
</dbReference>
<keyword evidence="2" id="KW-1185">Reference proteome</keyword>
<accession>B9ERS0</accession>